<dbReference type="GO" id="GO:0008168">
    <property type="term" value="F:methyltransferase activity"/>
    <property type="evidence" value="ECO:0007669"/>
    <property type="project" value="UniProtKB-KW"/>
</dbReference>
<keyword evidence="2" id="KW-0808">Transferase</keyword>
<name>A0ABS3HPU3_9ENTE</name>
<organism evidence="2 3">
    <name type="scientific">Candidatus Vagococcus giribetii</name>
    <dbReference type="NCBI Taxonomy" id="2230876"/>
    <lineage>
        <taxon>Bacteria</taxon>
        <taxon>Bacillati</taxon>
        <taxon>Bacillota</taxon>
        <taxon>Bacilli</taxon>
        <taxon>Lactobacillales</taxon>
        <taxon>Enterococcaceae</taxon>
        <taxon>Vagococcus</taxon>
    </lineage>
</organism>
<protein>
    <submittedName>
        <fullName evidence="2">Class I SAM-dependent methyltransferase</fullName>
    </submittedName>
</protein>
<dbReference type="InterPro" id="IPR029063">
    <property type="entry name" value="SAM-dependent_MTases_sf"/>
</dbReference>
<accession>A0ABS3HPU3</accession>
<evidence type="ECO:0000259" key="1">
    <source>
        <dbReference type="Pfam" id="PF13649"/>
    </source>
</evidence>
<evidence type="ECO:0000313" key="3">
    <source>
        <dbReference type="Proteomes" id="UP000664857"/>
    </source>
</evidence>
<dbReference type="GO" id="GO:0032259">
    <property type="term" value="P:methylation"/>
    <property type="evidence" value="ECO:0007669"/>
    <property type="project" value="UniProtKB-KW"/>
</dbReference>
<dbReference type="Gene3D" id="3.40.50.150">
    <property type="entry name" value="Vaccinia Virus protein VP39"/>
    <property type="match status" value="1"/>
</dbReference>
<comment type="caution">
    <text evidence="2">The sequence shown here is derived from an EMBL/GenBank/DDBJ whole genome shotgun (WGS) entry which is preliminary data.</text>
</comment>
<dbReference type="RefSeq" id="WP_206964524.1">
    <property type="nucleotide sequence ID" value="NZ_JAFLVX010000005.1"/>
</dbReference>
<dbReference type="CDD" id="cd02440">
    <property type="entry name" value="AdoMet_MTases"/>
    <property type="match status" value="1"/>
</dbReference>
<evidence type="ECO:0000313" key="2">
    <source>
        <dbReference type="EMBL" id="MBO0475762.1"/>
    </source>
</evidence>
<keyword evidence="3" id="KW-1185">Reference proteome</keyword>
<gene>
    <name evidence="2" type="ORF">DOK76_01690</name>
</gene>
<dbReference type="Proteomes" id="UP000664857">
    <property type="component" value="Unassembled WGS sequence"/>
</dbReference>
<keyword evidence="2" id="KW-0489">Methyltransferase</keyword>
<sequence>MFKEYGKLSTMVYEHTKPSGHSIDGDIEYFYKNIQKSSGRVLEAGVGTGRMLIPFLEKGIKIDGVDISKEMLEQCKINMKENNVDTNLYLQDLTELSLPNKYETIIMPTGSFCLLPRKKIRQVLIKFLEHLEIGGRIIIDLESPMHFTPGVTSSGSFQIEDNLGILTNNYNENIDWLEQKVSSISKYELVENGTIIETEVSHFTLYWYGIEEFRMLLSEIGFSKINYEVGYGENDHSELITFKASK</sequence>
<proteinExistence type="predicted"/>
<dbReference type="Pfam" id="PF13649">
    <property type="entry name" value="Methyltransf_25"/>
    <property type="match status" value="1"/>
</dbReference>
<dbReference type="SUPFAM" id="SSF53335">
    <property type="entry name" value="S-adenosyl-L-methionine-dependent methyltransferases"/>
    <property type="match status" value="1"/>
</dbReference>
<dbReference type="Gene3D" id="2.20.25.110">
    <property type="entry name" value="S-adenosyl-L-methionine-dependent methyltransferases"/>
    <property type="match status" value="1"/>
</dbReference>
<dbReference type="InterPro" id="IPR041698">
    <property type="entry name" value="Methyltransf_25"/>
</dbReference>
<dbReference type="EMBL" id="JAFLVX010000005">
    <property type="protein sequence ID" value="MBO0475762.1"/>
    <property type="molecule type" value="Genomic_DNA"/>
</dbReference>
<reference evidence="2 3" key="1">
    <citation type="submission" date="2021-03" db="EMBL/GenBank/DDBJ databases">
        <title>Enterococcal diversity collection.</title>
        <authorList>
            <person name="Gilmore M.S."/>
            <person name="Schwartzman J."/>
            <person name="Van Tyne D."/>
            <person name="Martin M."/>
            <person name="Earl A.M."/>
            <person name="Manson A.L."/>
            <person name="Straub T."/>
            <person name="Salamzade R."/>
            <person name="Saavedra J."/>
            <person name="Lebreton F."/>
            <person name="Prichula J."/>
            <person name="Schaufler K."/>
            <person name="Gaca A."/>
            <person name="Sgardioli B."/>
            <person name="Wagenaar J."/>
            <person name="Strong T."/>
        </authorList>
    </citation>
    <scope>NUCLEOTIDE SEQUENCE [LARGE SCALE GENOMIC DNA]</scope>
    <source>
        <strain evidence="2 3">DIV0080</strain>
    </source>
</reference>
<feature type="domain" description="Methyltransferase" evidence="1">
    <location>
        <begin position="41"/>
        <end position="135"/>
    </location>
</feature>